<dbReference type="Pfam" id="PF05389">
    <property type="entry name" value="MecA"/>
    <property type="match status" value="1"/>
</dbReference>
<dbReference type="AlphaFoldDB" id="A0A9X1VDV6"/>
<dbReference type="PANTHER" id="PTHR39161:SF2">
    <property type="entry name" value="ADAPTER PROTEIN MECA 2"/>
    <property type="match status" value="1"/>
</dbReference>
<dbReference type="Proteomes" id="UP001139263">
    <property type="component" value="Unassembled WGS sequence"/>
</dbReference>
<comment type="caution">
    <text evidence="2">The sequence shown here is derived from an EMBL/GenBank/DDBJ whole genome shotgun (WGS) entry which is preliminary data.</text>
</comment>
<evidence type="ECO:0000313" key="2">
    <source>
        <dbReference type="EMBL" id="MCI0184333.1"/>
    </source>
</evidence>
<dbReference type="PIRSF" id="PIRSF029008">
    <property type="entry name" value="MecA"/>
    <property type="match status" value="1"/>
</dbReference>
<dbReference type="Gene3D" id="3.30.70.1950">
    <property type="match status" value="1"/>
</dbReference>
<keyword evidence="3" id="KW-1185">Reference proteome</keyword>
<dbReference type="InterPro" id="IPR008681">
    <property type="entry name" value="Neg-reg_MecA"/>
</dbReference>
<sequence length="193" mass="22072">MRVEKVARNKLRIFISYDDLEARGIDRDEMWQNGKKVQELFWDMLEVAYAEVGFEIAGPIAVEAFTMPTEGVVLIVTQVPSLPPVAGDHDEENTLKRDPFGSFVFSFEDFEDVVRVVPPLSYLFPVDCSLYYYNDKYHLSFDDETIPESHYDLVWAVLQEHGELAPVTSALLEEYGKCIADGNALEVINRHFV</sequence>
<organism evidence="2 3">
    <name type="scientific">Sulfoacidibacillus ferrooxidans</name>
    <dbReference type="NCBI Taxonomy" id="2005001"/>
    <lineage>
        <taxon>Bacteria</taxon>
        <taxon>Bacillati</taxon>
        <taxon>Bacillota</taxon>
        <taxon>Bacilli</taxon>
        <taxon>Bacillales</taxon>
        <taxon>Alicyclobacillaceae</taxon>
        <taxon>Sulfoacidibacillus</taxon>
    </lineage>
</organism>
<dbReference type="RefSeq" id="WP_241715918.1">
    <property type="nucleotide sequence ID" value="NZ_JALBUF010000012.1"/>
</dbReference>
<reference evidence="2" key="1">
    <citation type="submission" date="2022-03" db="EMBL/GenBank/DDBJ databases">
        <title>Draft Genome Sequence of Firmicute Strain S0AB, a Heterotrophic Iron/Sulfur-Oxidizing Extreme Acidophile.</title>
        <authorList>
            <person name="Vergara E."/>
            <person name="Pakostova E."/>
            <person name="Johnson D.B."/>
            <person name="Holmes D.S."/>
        </authorList>
    </citation>
    <scope>NUCLEOTIDE SEQUENCE</scope>
    <source>
        <strain evidence="2">S0AB</strain>
    </source>
</reference>
<name>A0A9X1VDV6_9BACL</name>
<gene>
    <name evidence="2" type="primary">mecB</name>
    <name evidence="2" type="ORF">MM817_02628</name>
</gene>
<evidence type="ECO:0000256" key="1">
    <source>
        <dbReference type="ARBA" id="ARBA00005397"/>
    </source>
</evidence>
<dbReference type="EMBL" id="JALBUF010000012">
    <property type="protein sequence ID" value="MCI0184333.1"/>
    <property type="molecule type" value="Genomic_DNA"/>
</dbReference>
<dbReference type="InterPro" id="IPR038471">
    <property type="entry name" value="MecA_C_sf"/>
</dbReference>
<accession>A0A9X1VDV6</accession>
<protein>
    <submittedName>
        <fullName evidence="2">Adapter protein MecA 2</fullName>
    </submittedName>
</protein>
<dbReference type="PANTHER" id="PTHR39161">
    <property type="entry name" value="ADAPTER PROTEIN MECA"/>
    <property type="match status" value="1"/>
</dbReference>
<evidence type="ECO:0000313" key="3">
    <source>
        <dbReference type="Proteomes" id="UP001139263"/>
    </source>
</evidence>
<comment type="similarity">
    <text evidence="1">Belongs to the MecA family.</text>
</comment>
<proteinExistence type="inferred from homology"/>